<evidence type="ECO:0000313" key="2">
    <source>
        <dbReference type="Proteomes" id="UP000237347"/>
    </source>
</evidence>
<keyword evidence="2" id="KW-1185">Reference proteome</keyword>
<dbReference type="PANTHER" id="PTHR36063:SF1">
    <property type="entry name" value="ARABIDOPSIS THALIANA GENOMIC DNA, CHROMOSOME 5, P1 CLONE:MOK16"/>
    <property type="match status" value="1"/>
</dbReference>
<reference evidence="1 2" key="1">
    <citation type="journal article" date="2018" name="Sci. Data">
        <title>The draft genome sequence of cork oak.</title>
        <authorList>
            <person name="Ramos A.M."/>
            <person name="Usie A."/>
            <person name="Barbosa P."/>
            <person name="Barros P.M."/>
            <person name="Capote T."/>
            <person name="Chaves I."/>
            <person name="Simoes F."/>
            <person name="Abreu I."/>
            <person name="Carrasquinho I."/>
            <person name="Faro C."/>
            <person name="Guimaraes J.B."/>
            <person name="Mendonca D."/>
            <person name="Nobrega F."/>
            <person name="Rodrigues L."/>
            <person name="Saibo N.J.M."/>
            <person name="Varela M.C."/>
            <person name="Egas C."/>
            <person name="Matos J."/>
            <person name="Miguel C.M."/>
            <person name="Oliveira M.M."/>
            <person name="Ricardo C.P."/>
            <person name="Goncalves S."/>
        </authorList>
    </citation>
    <scope>NUCLEOTIDE SEQUENCE [LARGE SCALE GENOMIC DNA]</scope>
    <source>
        <strain evidence="2">cv. HL8</strain>
    </source>
</reference>
<sequence>MDHSLIKFVFNHGQETIKEEPKFLLHQLNSINIAGLIINLTQLVGSLEGSYLYGLAMGKIATLIELWGTLSEDLCRFYQEEDAIALIEGTPLFSVTFELKIKEIINLNYWVEVAPASIIYPLKKPSNSPRLKPIAEEGAEEYDYNS</sequence>
<comment type="caution">
    <text evidence="1">The sequence shown here is derived from an EMBL/GenBank/DDBJ whole genome shotgun (WGS) entry which is preliminary data.</text>
</comment>
<organism evidence="1 2">
    <name type="scientific">Quercus suber</name>
    <name type="common">Cork oak</name>
    <dbReference type="NCBI Taxonomy" id="58331"/>
    <lineage>
        <taxon>Eukaryota</taxon>
        <taxon>Viridiplantae</taxon>
        <taxon>Streptophyta</taxon>
        <taxon>Embryophyta</taxon>
        <taxon>Tracheophyta</taxon>
        <taxon>Spermatophyta</taxon>
        <taxon>Magnoliopsida</taxon>
        <taxon>eudicotyledons</taxon>
        <taxon>Gunneridae</taxon>
        <taxon>Pentapetalae</taxon>
        <taxon>rosids</taxon>
        <taxon>fabids</taxon>
        <taxon>Fagales</taxon>
        <taxon>Fagaceae</taxon>
        <taxon>Quercus</taxon>
    </lineage>
</organism>
<evidence type="ECO:0000313" key="1">
    <source>
        <dbReference type="EMBL" id="KAK7829372.1"/>
    </source>
</evidence>
<protein>
    <submittedName>
        <fullName evidence="1">Uncharacterized protein</fullName>
    </submittedName>
</protein>
<dbReference type="EMBL" id="PKMF04000484">
    <property type="protein sequence ID" value="KAK7829372.1"/>
    <property type="molecule type" value="Genomic_DNA"/>
</dbReference>
<dbReference type="PANTHER" id="PTHR36063">
    <property type="entry name" value="ARABIDOPSIS THALIANA GENOMIC DNA, CHROMOSOME 5, P1 CLONE:MOK16"/>
    <property type="match status" value="1"/>
</dbReference>
<dbReference type="Proteomes" id="UP000237347">
    <property type="component" value="Unassembled WGS sequence"/>
</dbReference>
<proteinExistence type="predicted"/>
<gene>
    <name evidence="1" type="ORF">CFP56_029489</name>
</gene>
<accession>A0AAW0JRL9</accession>
<name>A0AAW0JRL9_QUESU</name>
<dbReference type="AlphaFoldDB" id="A0AAW0JRL9"/>